<reference evidence="1 2" key="1">
    <citation type="submission" date="2018-07" db="EMBL/GenBank/DDBJ databases">
        <title>Motiliproteus coralliicola sp. nov., a bacterium isolated from Coral.</title>
        <authorList>
            <person name="Wang G."/>
        </authorList>
    </citation>
    <scope>NUCLEOTIDE SEQUENCE [LARGE SCALE GENOMIC DNA]</scope>
    <source>
        <strain evidence="1 2">C34</strain>
    </source>
</reference>
<comment type="caution">
    <text evidence="1">The sequence shown here is derived from an EMBL/GenBank/DDBJ whole genome shotgun (WGS) entry which is preliminary data.</text>
</comment>
<gene>
    <name evidence="1" type="ORF">DV711_06210</name>
</gene>
<organism evidence="1 2">
    <name type="scientific">Motiliproteus coralliicola</name>
    <dbReference type="NCBI Taxonomy" id="2283196"/>
    <lineage>
        <taxon>Bacteria</taxon>
        <taxon>Pseudomonadati</taxon>
        <taxon>Pseudomonadota</taxon>
        <taxon>Gammaproteobacteria</taxon>
        <taxon>Oceanospirillales</taxon>
        <taxon>Oceanospirillaceae</taxon>
        <taxon>Motiliproteus</taxon>
    </lineage>
</organism>
<evidence type="ECO:0000313" key="1">
    <source>
        <dbReference type="EMBL" id="RDE25146.1"/>
    </source>
</evidence>
<accession>A0A369WX86</accession>
<keyword evidence="2" id="KW-1185">Reference proteome</keyword>
<evidence type="ECO:0000313" key="2">
    <source>
        <dbReference type="Proteomes" id="UP000253769"/>
    </source>
</evidence>
<dbReference type="AlphaFoldDB" id="A0A369WX86"/>
<name>A0A369WX86_9GAMM</name>
<dbReference type="EMBL" id="QQOH01000001">
    <property type="protein sequence ID" value="RDE25146.1"/>
    <property type="molecule type" value="Genomic_DNA"/>
</dbReference>
<sequence>MNFQLDNNLDSTSAAHFFLVCASYTQSEAEVILNTINEFVFNYGRRPHDVFNLYLYSIDAGSLDVDWSELQEEQQAFLLPNETEINALIDADMEEHPGEYTYAIVRPGTPFHTLLVKEIQTGEIK</sequence>
<dbReference type="RefSeq" id="WP_114694742.1">
    <property type="nucleotide sequence ID" value="NZ_QQOH01000001.1"/>
</dbReference>
<dbReference type="Proteomes" id="UP000253769">
    <property type="component" value="Unassembled WGS sequence"/>
</dbReference>
<proteinExistence type="predicted"/>
<protein>
    <submittedName>
        <fullName evidence="1">Uncharacterized protein</fullName>
    </submittedName>
</protein>